<accession>A0AAE1DVU9</accession>
<keyword evidence="2" id="KW-1185">Reference proteome</keyword>
<evidence type="ECO:0000313" key="2">
    <source>
        <dbReference type="Proteomes" id="UP001283361"/>
    </source>
</evidence>
<dbReference type="AlphaFoldDB" id="A0AAE1DVU9"/>
<proteinExistence type="predicted"/>
<dbReference type="EMBL" id="JAWDGP010002185">
    <property type="protein sequence ID" value="KAK3784874.1"/>
    <property type="molecule type" value="Genomic_DNA"/>
</dbReference>
<evidence type="ECO:0000313" key="1">
    <source>
        <dbReference type="EMBL" id="KAK3784874.1"/>
    </source>
</evidence>
<protein>
    <submittedName>
        <fullName evidence="1">Uncharacterized protein</fullName>
    </submittedName>
</protein>
<comment type="caution">
    <text evidence="1">The sequence shown here is derived from an EMBL/GenBank/DDBJ whole genome shotgun (WGS) entry which is preliminary data.</text>
</comment>
<gene>
    <name evidence="1" type="ORF">RRG08_056829</name>
</gene>
<reference evidence="1" key="1">
    <citation type="journal article" date="2023" name="G3 (Bethesda)">
        <title>A reference genome for the long-term kleptoplast-retaining sea slug Elysia crispata morphotype clarki.</title>
        <authorList>
            <person name="Eastman K.E."/>
            <person name="Pendleton A.L."/>
            <person name="Shaikh M.A."/>
            <person name="Suttiyut T."/>
            <person name="Ogas R."/>
            <person name="Tomko P."/>
            <person name="Gavelis G."/>
            <person name="Widhalm J.R."/>
            <person name="Wisecaver J.H."/>
        </authorList>
    </citation>
    <scope>NUCLEOTIDE SEQUENCE</scope>
    <source>
        <strain evidence="1">ECLA1</strain>
    </source>
</reference>
<dbReference type="Proteomes" id="UP001283361">
    <property type="component" value="Unassembled WGS sequence"/>
</dbReference>
<name>A0AAE1DVU9_9GAST</name>
<sequence length="106" mass="11995">MHVSWNQGLPPGYDIVLKRACTFTKLAGCQGWSSGEKKRIEYQIFVDLPGQGRADACSAVFTSSERHRNLRSLHDQMAFYRSQLVAGKLPRQPAAHHVNEPCRLRD</sequence>
<organism evidence="1 2">
    <name type="scientific">Elysia crispata</name>
    <name type="common">lettuce slug</name>
    <dbReference type="NCBI Taxonomy" id="231223"/>
    <lineage>
        <taxon>Eukaryota</taxon>
        <taxon>Metazoa</taxon>
        <taxon>Spiralia</taxon>
        <taxon>Lophotrochozoa</taxon>
        <taxon>Mollusca</taxon>
        <taxon>Gastropoda</taxon>
        <taxon>Heterobranchia</taxon>
        <taxon>Euthyneura</taxon>
        <taxon>Panpulmonata</taxon>
        <taxon>Sacoglossa</taxon>
        <taxon>Placobranchoidea</taxon>
        <taxon>Plakobranchidae</taxon>
        <taxon>Elysia</taxon>
    </lineage>
</organism>